<comment type="caution">
    <text evidence="2">The sequence shown here is derived from an EMBL/GenBank/DDBJ whole genome shotgun (WGS) entry which is preliminary data.</text>
</comment>
<accession>A0AAD9QLZ8</accession>
<feature type="region of interest" description="Disordered" evidence="1">
    <location>
        <begin position="365"/>
        <end position="389"/>
    </location>
</feature>
<dbReference type="Proteomes" id="UP001249851">
    <property type="component" value="Unassembled WGS sequence"/>
</dbReference>
<dbReference type="EMBL" id="JARQWQ010000024">
    <property type="protein sequence ID" value="KAK2563788.1"/>
    <property type="molecule type" value="Genomic_DNA"/>
</dbReference>
<feature type="region of interest" description="Disordered" evidence="1">
    <location>
        <begin position="295"/>
        <end position="352"/>
    </location>
</feature>
<evidence type="ECO:0000313" key="3">
    <source>
        <dbReference type="Proteomes" id="UP001249851"/>
    </source>
</evidence>
<protein>
    <submittedName>
        <fullName evidence="2">Uncharacterized protein</fullName>
    </submittedName>
</protein>
<dbReference type="AlphaFoldDB" id="A0AAD9QLZ8"/>
<dbReference type="InterPro" id="IPR016024">
    <property type="entry name" value="ARM-type_fold"/>
</dbReference>
<feature type="compositionally biased region" description="Acidic residues" evidence="1">
    <location>
        <begin position="330"/>
        <end position="351"/>
    </location>
</feature>
<organism evidence="2 3">
    <name type="scientific">Acropora cervicornis</name>
    <name type="common">Staghorn coral</name>
    <dbReference type="NCBI Taxonomy" id="6130"/>
    <lineage>
        <taxon>Eukaryota</taxon>
        <taxon>Metazoa</taxon>
        <taxon>Cnidaria</taxon>
        <taxon>Anthozoa</taxon>
        <taxon>Hexacorallia</taxon>
        <taxon>Scleractinia</taxon>
        <taxon>Astrocoeniina</taxon>
        <taxon>Acroporidae</taxon>
        <taxon>Acropora</taxon>
    </lineage>
</organism>
<dbReference type="Gene3D" id="1.25.10.10">
    <property type="entry name" value="Leucine-rich Repeat Variant"/>
    <property type="match status" value="1"/>
</dbReference>
<feature type="compositionally biased region" description="Basic and acidic residues" evidence="1">
    <location>
        <begin position="592"/>
        <end position="607"/>
    </location>
</feature>
<dbReference type="PANTHER" id="PTHR35450:SF2">
    <property type="entry name" value="REVERSE TRANSCRIPTASE DOMAIN-CONTAINING PROTEIN"/>
    <property type="match status" value="1"/>
</dbReference>
<dbReference type="SUPFAM" id="SSF48371">
    <property type="entry name" value="ARM repeat"/>
    <property type="match status" value="1"/>
</dbReference>
<reference evidence="2" key="2">
    <citation type="journal article" date="2023" name="Science">
        <title>Genomic signatures of disease resistance in endangered staghorn corals.</title>
        <authorList>
            <person name="Vollmer S.V."/>
            <person name="Selwyn J.D."/>
            <person name="Despard B.A."/>
            <person name="Roesel C.L."/>
        </authorList>
    </citation>
    <scope>NUCLEOTIDE SEQUENCE</scope>
    <source>
        <strain evidence="2">K2</strain>
    </source>
</reference>
<name>A0AAD9QLZ8_ACRCE</name>
<reference evidence="2" key="1">
    <citation type="journal article" date="2023" name="G3 (Bethesda)">
        <title>Whole genome assembly and annotation of the endangered Caribbean coral Acropora cervicornis.</title>
        <authorList>
            <person name="Selwyn J.D."/>
            <person name="Vollmer S.V."/>
        </authorList>
    </citation>
    <scope>NUCLEOTIDE SEQUENCE</scope>
    <source>
        <strain evidence="2">K2</strain>
    </source>
</reference>
<dbReference type="PANTHER" id="PTHR35450">
    <property type="entry name" value="REVERSE TRANSCRIPTASE DOMAIN-CONTAINING PROTEIN"/>
    <property type="match status" value="1"/>
</dbReference>
<proteinExistence type="predicted"/>
<feature type="compositionally biased region" description="Acidic residues" evidence="1">
    <location>
        <begin position="370"/>
        <end position="389"/>
    </location>
</feature>
<feature type="compositionally biased region" description="Basic residues" evidence="1">
    <location>
        <begin position="317"/>
        <end position="326"/>
    </location>
</feature>
<gene>
    <name evidence="2" type="ORF">P5673_012792</name>
</gene>
<dbReference type="InterPro" id="IPR011989">
    <property type="entry name" value="ARM-like"/>
</dbReference>
<keyword evidence="3" id="KW-1185">Reference proteome</keyword>
<evidence type="ECO:0000256" key="1">
    <source>
        <dbReference type="SAM" id="MobiDB-lite"/>
    </source>
</evidence>
<feature type="region of interest" description="Disordered" evidence="1">
    <location>
        <begin position="592"/>
        <end position="622"/>
    </location>
</feature>
<feature type="compositionally biased region" description="Basic residues" evidence="1">
    <location>
        <begin position="301"/>
        <end position="310"/>
    </location>
</feature>
<evidence type="ECO:0000313" key="2">
    <source>
        <dbReference type="EMBL" id="KAK2563788.1"/>
    </source>
</evidence>
<sequence>MELYEQLLPTKLYNSRKTKTTNGPDARCRMCGKAQESVAHVLSGCSVLAQTKYLSRHKAALKILFFEMLKSYQLIEPKPSYENEQVTVYWDVPVYADHIEVHANRVDVRIVDKENQTVTLLEMSCPWVENRKQKEKEKTLKYAPLRLELKHSVRDLLGAERSRECLRRMQKSVLSSSLNNARSFKQATEVECAQKLALSDRESVPRATSDSVEPVRVFWPCAPDGYIPNSVVRQKVKPRRPPARLIVGKKQSMQKLPYTEDKEEQVIEEDRAKIRDFWTLWRAVQAEHVKQIFADDNSRTKGGKKRKRAPKATSSKMGRRLTTKRKASAEESEEDEMIGVEEGEEEWEMEELESKLAIDEYEDVSKENAEDIQDESESEQSEIEEENEEGGILDEILGESPSPADEKQSASNVMQVSVTSSDLPLLTRIVRKTWYPKLAQRRNMAPRYEDAIDNMLLALSEAKNAITIQDICQQFKNIERENGIHEDKKVELQNLLMKMSHDEEATIRRTAVRLLGEMEVHRKDAYLTVVRRLVDDDKKTREEAKKALDTLTGVNTMEGLSDFMMKIGVVHLNLRCNDNAVLMELAERLKNAGKAKKEEDQEKDQRKSSLGNLRSTLRRKPFKAKFRRPKAMRRKKKGTSNANRKGSILEETASLCTLEAFTIKLKETQLGCKLLQKMAPFRQDIIPGHTLPSPKDEDKTQLAEIGGLISRPTTQAVYESQQDAGRLTISSQAATIKSLETPVDRKIIADTPGRTSTSSRVTTVRESAFVKMDDSTGRDEAKAKTSLRSPYKVLEPIKQEPLKKPLRHEESTPLLSLLEITKLGSHLTGVDEQKVKLLLMKLKRTKGITAQEITENNVTRAFYNFEGVIEIISCMFSLDEPLADLAMKAQKSKEEIGRSLRTLFASRFLDIVEWQNYAVIKGIGKIPLKYKEALVGLRNEVFQSIEGFFRNNEPLARSNPKRSRRLNEVLKGILGICALVEPHEEEEEEEKEQFSCEVPQPTLGMSMVPVTSAEIDSSRKASYPDIQF</sequence>